<dbReference type="Gene3D" id="3.40.720.10">
    <property type="entry name" value="Alkaline Phosphatase, subunit A"/>
    <property type="match status" value="1"/>
</dbReference>
<dbReference type="InterPro" id="IPR017850">
    <property type="entry name" value="Alkaline_phosphatase_core_sf"/>
</dbReference>
<dbReference type="Gene3D" id="3.30.1360.180">
    <property type="match status" value="1"/>
</dbReference>
<feature type="chain" id="PRO_5002308097" evidence="1">
    <location>
        <begin position="37"/>
        <end position="434"/>
    </location>
</feature>
<dbReference type="SUPFAM" id="SSF53649">
    <property type="entry name" value="Alkaline phosphatase-like"/>
    <property type="match status" value="1"/>
</dbReference>
<evidence type="ECO:0000313" key="3">
    <source>
        <dbReference type="Proteomes" id="UP000032679"/>
    </source>
</evidence>
<accession>A0A0D6MQ45</accession>
<dbReference type="STRING" id="1231623.Tasa_048_038"/>
<dbReference type="OrthoDB" id="9771966at2"/>
<dbReference type="RefSeq" id="WP_084712349.1">
    <property type="nucleotide sequence ID" value="NZ_BALE01000048.1"/>
</dbReference>
<reference evidence="2 3" key="1">
    <citation type="submission" date="2012-10" db="EMBL/GenBank/DDBJ databases">
        <title>Genome sequencing of Tanticharoenia sakaeratensis NBRC 103193.</title>
        <authorList>
            <person name="Azuma Y."/>
            <person name="Hadano H."/>
            <person name="Hirakawa H."/>
            <person name="Matsushita K."/>
        </authorList>
    </citation>
    <scope>NUCLEOTIDE SEQUENCE [LARGE SCALE GENOMIC DNA]</scope>
    <source>
        <strain evidence="2 3">NBRC 103193</strain>
    </source>
</reference>
<organism evidence="2 3">
    <name type="scientific">Tanticharoenia sakaeratensis NBRC 103193</name>
    <dbReference type="NCBI Taxonomy" id="1231623"/>
    <lineage>
        <taxon>Bacteria</taxon>
        <taxon>Pseudomonadati</taxon>
        <taxon>Pseudomonadota</taxon>
        <taxon>Alphaproteobacteria</taxon>
        <taxon>Acetobacterales</taxon>
        <taxon>Acetobacteraceae</taxon>
        <taxon>Tanticharoenia</taxon>
    </lineage>
</organism>
<dbReference type="AlphaFoldDB" id="A0A0D6MQ45"/>
<keyword evidence="3" id="KW-1185">Reference proteome</keyword>
<evidence type="ECO:0000313" key="2">
    <source>
        <dbReference type="EMBL" id="GAN55413.1"/>
    </source>
</evidence>
<name>A0A0D6MQ45_9PROT</name>
<comment type="caution">
    <text evidence="2">The sequence shown here is derived from an EMBL/GenBank/DDBJ whole genome shotgun (WGS) entry which is preliminary data.</text>
</comment>
<dbReference type="InterPro" id="IPR002591">
    <property type="entry name" value="Phosphodiest/P_Trfase"/>
</dbReference>
<dbReference type="PANTHER" id="PTHR10151:SF120">
    <property type="entry name" value="BIS(5'-ADENOSYL)-TRIPHOSPHATASE"/>
    <property type="match status" value="1"/>
</dbReference>
<dbReference type="CDD" id="cd16018">
    <property type="entry name" value="Enpp"/>
    <property type="match status" value="1"/>
</dbReference>
<feature type="signal peptide" evidence="1">
    <location>
        <begin position="1"/>
        <end position="36"/>
    </location>
</feature>
<dbReference type="Proteomes" id="UP000032679">
    <property type="component" value="Unassembled WGS sequence"/>
</dbReference>
<gene>
    <name evidence="2" type="ORF">Tasa_048_038</name>
</gene>
<proteinExistence type="predicted"/>
<dbReference type="EMBL" id="BALE01000048">
    <property type="protein sequence ID" value="GAN55413.1"/>
    <property type="molecule type" value="Genomic_DNA"/>
</dbReference>
<sequence length="434" mass="46977">MRQLRSPAPDHSRPRRPRALLALALNLLAAPLLLTACETAPHAVQTQAAQQPVPVILVSLDGFRADYIQRGLTPNLARLARTGVTTTGMHPSFPSITFPNHYTLVTGDRPDRHGIVGNTMTDPAMPGVTFRMSAKNVTANARWWDEATPIWVTAERHGLHTATMFWPGSDVAIDDVRPTDWLPYDNDMTSDDRTEKLLSWFDVSPDQRPRFATLYLNAVDSAGHEGGPDSPDVRAALAEVDEAVGRLIAGLQARHITANVVIVADHGMAAVGAGQSIALSDLMPKRDVTLVTGGAYAGIDPRAGADAVVARALLGRHAHMQCWRKADVPARFAYGRNPRVPAFVCLADVGWTIDADHTVPHHPHKGTHGYDPMAPEMQALFIAHGPAFDGGRMIAPFDNVDVYPLLMHLLGLPPEPDDGTIAPFTPVLTPETHP</sequence>
<dbReference type="GO" id="GO:0016787">
    <property type="term" value="F:hydrolase activity"/>
    <property type="evidence" value="ECO:0007669"/>
    <property type="project" value="UniProtKB-ARBA"/>
</dbReference>
<dbReference type="PANTHER" id="PTHR10151">
    <property type="entry name" value="ECTONUCLEOTIDE PYROPHOSPHATASE/PHOSPHODIESTERASE"/>
    <property type="match status" value="1"/>
</dbReference>
<evidence type="ECO:0000256" key="1">
    <source>
        <dbReference type="SAM" id="SignalP"/>
    </source>
</evidence>
<dbReference type="Pfam" id="PF01663">
    <property type="entry name" value="Phosphodiest"/>
    <property type="match status" value="1"/>
</dbReference>
<keyword evidence="1" id="KW-0732">Signal</keyword>
<protein>
    <submittedName>
        <fullName evidence="2">Nucleotide diphosphatase</fullName>
    </submittedName>
</protein>